<gene>
    <name evidence="1" type="ORF">MUK42_36253</name>
</gene>
<dbReference type="Proteomes" id="UP001055439">
    <property type="component" value="Chromosome 1"/>
</dbReference>
<dbReference type="AlphaFoldDB" id="A0A9E7EIK9"/>
<evidence type="ECO:0000313" key="1">
    <source>
        <dbReference type="EMBL" id="URD76548.1"/>
    </source>
</evidence>
<reference evidence="1" key="1">
    <citation type="submission" date="2022-05" db="EMBL/GenBank/DDBJ databases">
        <title>The Musa troglodytarum L. genome provides insights into the mechanism of non-climacteric behaviour and enrichment of carotenoids.</title>
        <authorList>
            <person name="Wang J."/>
        </authorList>
    </citation>
    <scope>NUCLEOTIDE SEQUENCE</scope>
    <source>
        <tissue evidence="1">Leaf</tissue>
    </source>
</reference>
<organism evidence="1 2">
    <name type="scientific">Musa troglodytarum</name>
    <name type="common">fe'i banana</name>
    <dbReference type="NCBI Taxonomy" id="320322"/>
    <lineage>
        <taxon>Eukaryota</taxon>
        <taxon>Viridiplantae</taxon>
        <taxon>Streptophyta</taxon>
        <taxon>Embryophyta</taxon>
        <taxon>Tracheophyta</taxon>
        <taxon>Spermatophyta</taxon>
        <taxon>Magnoliopsida</taxon>
        <taxon>Liliopsida</taxon>
        <taxon>Zingiberales</taxon>
        <taxon>Musaceae</taxon>
        <taxon>Musa</taxon>
    </lineage>
</organism>
<proteinExistence type="predicted"/>
<protein>
    <submittedName>
        <fullName evidence="1">Uncharacterized protein</fullName>
    </submittedName>
</protein>
<sequence>MIPSEHMVAKALEGQVGCINPTSVRKGDRFAWGCNRGHNLDLYQSHPHAFTDSRQTPRVNTFGVDRVVNPISRWAVGSKAKALGGQ</sequence>
<dbReference type="EMBL" id="CP097502">
    <property type="protein sequence ID" value="URD76548.1"/>
    <property type="molecule type" value="Genomic_DNA"/>
</dbReference>
<evidence type="ECO:0000313" key="2">
    <source>
        <dbReference type="Proteomes" id="UP001055439"/>
    </source>
</evidence>
<name>A0A9E7EIK9_9LILI</name>
<keyword evidence="2" id="KW-1185">Reference proteome</keyword>
<accession>A0A9E7EIK9</accession>